<name>A0AAE3J8R1_9FIRM</name>
<evidence type="ECO:0000313" key="2">
    <source>
        <dbReference type="EMBL" id="MCC2209782.1"/>
    </source>
</evidence>
<dbReference type="EMBL" id="JAJEQM010000003">
    <property type="protein sequence ID" value="MCC2209782.1"/>
    <property type="molecule type" value="Genomic_DNA"/>
</dbReference>
<evidence type="ECO:0000313" key="3">
    <source>
        <dbReference type="Proteomes" id="UP001198242"/>
    </source>
</evidence>
<keyword evidence="1" id="KW-0472">Membrane</keyword>
<feature type="transmembrane region" description="Helical" evidence="1">
    <location>
        <begin position="80"/>
        <end position="100"/>
    </location>
</feature>
<comment type="caution">
    <text evidence="2">The sequence shown here is derived from an EMBL/GenBank/DDBJ whole genome shotgun (WGS) entry which is preliminary data.</text>
</comment>
<evidence type="ECO:0000256" key="1">
    <source>
        <dbReference type="SAM" id="Phobius"/>
    </source>
</evidence>
<organism evidence="2 3">
    <name type="scientific">Hominilimicola fabiformis</name>
    <dbReference type="NCBI Taxonomy" id="2885356"/>
    <lineage>
        <taxon>Bacteria</taxon>
        <taxon>Bacillati</taxon>
        <taxon>Bacillota</taxon>
        <taxon>Clostridia</taxon>
        <taxon>Eubacteriales</taxon>
        <taxon>Oscillospiraceae</taxon>
        <taxon>Hominilimicola</taxon>
    </lineage>
</organism>
<keyword evidence="1" id="KW-0812">Transmembrane</keyword>
<protein>
    <submittedName>
        <fullName evidence="2">Uncharacterized protein</fullName>
    </submittedName>
</protein>
<gene>
    <name evidence="2" type="ORF">LKE05_03095</name>
</gene>
<keyword evidence="3" id="KW-1185">Reference proteome</keyword>
<feature type="transmembrane region" description="Helical" evidence="1">
    <location>
        <begin position="112"/>
        <end position="133"/>
    </location>
</feature>
<reference evidence="2 3" key="1">
    <citation type="submission" date="2021-10" db="EMBL/GenBank/DDBJ databases">
        <title>Anaerobic single-cell dispensing facilitates the cultivation of human gut bacteria.</title>
        <authorList>
            <person name="Afrizal A."/>
        </authorList>
    </citation>
    <scope>NUCLEOTIDE SEQUENCE [LARGE SCALE GENOMIC DNA]</scope>
    <source>
        <strain evidence="2 3">CLA-AA-H232</strain>
    </source>
</reference>
<keyword evidence="1" id="KW-1133">Transmembrane helix</keyword>
<dbReference type="RefSeq" id="WP_308455898.1">
    <property type="nucleotide sequence ID" value="NZ_JAJEQM010000003.1"/>
</dbReference>
<accession>A0AAE3J8R1</accession>
<sequence length="259" mass="30472">MSDRINDFLDKICASVKYRTMHSEIREEFKNHIDEAVFEFEKFSRGHEAAVNMSLSKLGNATEIGEELNRQYRMPFDNKFGLAIWSGIVTLIVYTAYPLIYKIQNRTINLRGYEAATVIMLIVLLGLVNFFYLRRGRLKISVRDWLHIMIGFLSGWVISMVLLLSTSCISKYGYYLYCTDVKIPFAPLYVPFLPKDHLVFGVEFFCWWFCFMVYMIAVKSRRKIKPFSVFTKFSWASEGIFFEETKELIDGRDKNKQNY</sequence>
<feature type="transmembrane region" description="Helical" evidence="1">
    <location>
        <begin position="198"/>
        <end position="217"/>
    </location>
</feature>
<proteinExistence type="predicted"/>
<dbReference type="Proteomes" id="UP001198242">
    <property type="component" value="Unassembled WGS sequence"/>
</dbReference>
<feature type="transmembrane region" description="Helical" evidence="1">
    <location>
        <begin position="145"/>
        <end position="165"/>
    </location>
</feature>
<dbReference type="AlphaFoldDB" id="A0AAE3J8R1"/>